<dbReference type="Pfam" id="PF00903">
    <property type="entry name" value="Glyoxalase"/>
    <property type="match status" value="1"/>
</dbReference>
<accession>A0ABX8S064</accession>
<evidence type="ECO:0000259" key="1">
    <source>
        <dbReference type="Pfam" id="PF00903"/>
    </source>
</evidence>
<proteinExistence type="predicted"/>
<organism evidence="2 3">
    <name type="scientific">Nocardia iowensis</name>
    <dbReference type="NCBI Taxonomy" id="204891"/>
    <lineage>
        <taxon>Bacteria</taxon>
        <taxon>Bacillati</taxon>
        <taxon>Actinomycetota</taxon>
        <taxon>Actinomycetes</taxon>
        <taxon>Mycobacteriales</taxon>
        <taxon>Nocardiaceae</taxon>
        <taxon>Nocardia</taxon>
    </lineage>
</organism>
<reference evidence="2 3" key="1">
    <citation type="submission" date="2021-07" db="EMBL/GenBank/DDBJ databases">
        <title>Whole Genome Sequence of Nocardia Iowensis.</title>
        <authorList>
            <person name="Lamm A."/>
            <person name="Collins-Fairclough A.M."/>
            <person name="Bunk B."/>
            <person name="Sproer C."/>
        </authorList>
    </citation>
    <scope>NUCLEOTIDE SEQUENCE [LARGE SCALE GENOMIC DNA]</scope>
    <source>
        <strain evidence="2 3">NRRL 5646</strain>
    </source>
</reference>
<dbReference type="PANTHER" id="PTHR33990">
    <property type="entry name" value="PROTEIN YJDN-RELATED"/>
    <property type="match status" value="1"/>
</dbReference>
<sequence length="145" mass="15989">MAVKETLQLFTPMLYVKDSIEAIAFYSDVFGVEEIKERTMLLSQVPGMENTPGADQQAVYSKLQFSDGSALSVAELNFEGATVGNNIHIGLQYTDTTAQKQAFDKLAEGGEVLEALEAKFWGVVYGIVRDKYGVVWESNAYTTQD</sequence>
<feature type="domain" description="Glyoxalase/fosfomycin resistance/dioxygenase" evidence="1">
    <location>
        <begin position="13"/>
        <end position="137"/>
    </location>
</feature>
<gene>
    <name evidence="2" type="ORF">KV110_16395</name>
</gene>
<dbReference type="RefSeq" id="WP_218477053.1">
    <property type="nucleotide sequence ID" value="NZ_BAABJN010000015.1"/>
</dbReference>
<dbReference type="InterPro" id="IPR004360">
    <property type="entry name" value="Glyas_Fos-R_dOase_dom"/>
</dbReference>
<evidence type="ECO:0000313" key="3">
    <source>
        <dbReference type="Proteomes" id="UP000694257"/>
    </source>
</evidence>
<dbReference type="EMBL" id="CP078145">
    <property type="protein sequence ID" value="QXN94487.1"/>
    <property type="molecule type" value="Genomic_DNA"/>
</dbReference>
<keyword evidence="3" id="KW-1185">Reference proteome</keyword>
<dbReference type="Proteomes" id="UP000694257">
    <property type="component" value="Chromosome"/>
</dbReference>
<protein>
    <submittedName>
        <fullName evidence="2">VOC family protein</fullName>
    </submittedName>
</protein>
<name>A0ABX8S064_NOCIO</name>
<dbReference type="PANTHER" id="PTHR33990:SF1">
    <property type="entry name" value="PROTEIN YJDN"/>
    <property type="match status" value="1"/>
</dbReference>
<evidence type="ECO:0000313" key="2">
    <source>
        <dbReference type="EMBL" id="QXN94487.1"/>
    </source>
</evidence>